<sequence>LERTGAAARKTRAPVLLIVDTGDRQPAAPAAGQGSPWLSLLPSTRLRVEAGLAPAREGGDRFAAVLRVDGREGPRAVGGPS</sequence>
<feature type="non-terminal residue" evidence="1">
    <location>
        <position position="1"/>
    </location>
</feature>
<gene>
    <name evidence="1" type="ORF">G3I18_32505</name>
</gene>
<reference evidence="1 2" key="1">
    <citation type="submission" date="2020-01" db="EMBL/GenBank/DDBJ databases">
        <title>Insect and environment-associated Actinomycetes.</title>
        <authorList>
            <person name="Currrie C."/>
            <person name="Chevrette M."/>
            <person name="Carlson C."/>
            <person name="Stubbendieck R."/>
            <person name="Wendt-Pienkowski E."/>
        </authorList>
    </citation>
    <scope>NUCLEOTIDE SEQUENCE [LARGE SCALE GENOMIC DNA]</scope>
    <source>
        <strain evidence="1 2">SID8189</strain>
    </source>
</reference>
<feature type="non-terminal residue" evidence="1">
    <location>
        <position position="81"/>
    </location>
</feature>
<evidence type="ECO:0000313" key="1">
    <source>
        <dbReference type="EMBL" id="NEC53239.1"/>
    </source>
</evidence>
<accession>A0A9X5HFM2</accession>
<protein>
    <submittedName>
        <fullName evidence="1">MBL fold metallo-hydrolase</fullName>
    </submittedName>
</protein>
<organism evidence="1 2">
    <name type="scientific">Actinospica acidiphila</name>
    <dbReference type="NCBI Taxonomy" id="304899"/>
    <lineage>
        <taxon>Bacteria</taxon>
        <taxon>Bacillati</taxon>
        <taxon>Actinomycetota</taxon>
        <taxon>Actinomycetes</taxon>
        <taxon>Catenulisporales</taxon>
        <taxon>Actinospicaceae</taxon>
        <taxon>Actinospica</taxon>
    </lineage>
</organism>
<dbReference type="Proteomes" id="UP000471745">
    <property type="component" value="Unassembled WGS sequence"/>
</dbReference>
<keyword evidence="2" id="KW-1185">Reference proteome</keyword>
<dbReference type="AlphaFoldDB" id="A0A9X5HFM2"/>
<name>A0A9X5HFM2_9ACTN</name>
<comment type="caution">
    <text evidence="1">The sequence shown here is derived from an EMBL/GenBank/DDBJ whole genome shotgun (WGS) entry which is preliminary data.</text>
</comment>
<evidence type="ECO:0000313" key="2">
    <source>
        <dbReference type="Proteomes" id="UP000471745"/>
    </source>
</evidence>
<dbReference type="EMBL" id="JAAGNA010001140">
    <property type="protein sequence ID" value="NEC53239.1"/>
    <property type="molecule type" value="Genomic_DNA"/>
</dbReference>
<proteinExistence type="predicted"/>